<sequence>MMIFNGAVEDLGERSEKARTLEREKEKEEKKEFEFLEPRRSPRRRRNDELHHTPVAAQRLQSRRRKKEIERRERNESSHTPRIAETSWPNSREFDLFQKGDKKQLKDPVEVRATSFKKKRKRRGGNEQGEPDVTRVLLSFPQLPPTSPGGFLHDRKRRRKKMSR</sequence>
<comment type="caution">
    <text evidence="2">The sequence shown here is derived from an EMBL/GenBank/DDBJ whole genome shotgun (WGS) entry which is preliminary data.</text>
</comment>
<gene>
    <name evidence="2" type="ORF">QLX08_010606</name>
</gene>
<evidence type="ECO:0000313" key="3">
    <source>
        <dbReference type="Proteomes" id="UP001432146"/>
    </source>
</evidence>
<dbReference type="Proteomes" id="UP001432146">
    <property type="component" value="Unassembled WGS sequence"/>
</dbReference>
<accession>A0AAW0ZBQ6</accession>
<evidence type="ECO:0000313" key="2">
    <source>
        <dbReference type="EMBL" id="KAK9294970.1"/>
    </source>
</evidence>
<dbReference type="EMBL" id="JAWNGG020000295">
    <property type="protein sequence ID" value="KAK9294970.1"/>
    <property type="molecule type" value="Genomic_DNA"/>
</dbReference>
<feature type="region of interest" description="Disordered" evidence="1">
    <location>
        <begin position="1"/>
        <end position="164"/>
    </location>
</feature>
<feature type="compositionally biased region" description="Basic and acidic residues" evidence="1">
    <location>
        <begin position="92"/>
        <end position="110"/>
    </location>
</feature>
<dbReference type="AlphaFoldDB" id="A0AAW0ZBQ6"/>
<name>A0AAW0ZBQ6_9HYME</name>
<protein>
    <submittedName>
        <fullName evidence="2">Uncharacterized protein</fullName>
    </submittedName>
</protein>
<feature type="compositionally biased region" description="Basic and acidic residues" evidence="1">
    <location>
        <begin position="67"/>
        <end position="79"/>
    </location>
</feature>
<proteinExistence type="predicted"/>
<feature type="compositionally biased region" description="Basic and acidic residues" evidence="1">
    <location>
        <begin position="11"/>
        <end position="52"/>
    </location>
</feature>
<feature type="compositionally biased region" description="Basic residues" evidence="1">
    <location>
        <begin position="154"/>
        <end position="164"/>
    </location>
</feature>
<keyword evidence="3" id="KW-1185">Reference proteome</keyword>
<organism evidence="2 3">
    <name type="scientific">Tetragonisca angustula</name>
    <dbReference type="NCBI Taxonomy" id="166442"/>
    <lineage>
        <taxon>Eukaryota</taxon>
        <taxon>Metazoa</taxon>
        <taxon>Ecdysozoa</taxon>
        <taxon>Arthropoda</taxon>
        <taxon>Hexapoda</taxon>
        <taxon>Insecta</taxon>
        <taxon>Pterygota</taxon>
        <taxon>Neoptera</taxon>
        <taxon>Endopterygota</taxon>
        <taxon>Hymenoptera</taxon>
        <taxon>Apocrita</taxon>
        <taxon>Aculeata</taxon>
        <taxon>Apoidea</taxon>
        <taxon>Anthophila</taxon>
        <taxon>Apidae</taxon>
        <taxon>Tetragonisca</taxon>
    </lineage>
</organism>
<reference evidence="2 3" key="1">
    <citation type="submission" date="2024-05" db="EMBL/GenBank/DDBJ databases">
        <title>The nuclear and mitochondrial genome assemblies of Tetragonisca angustula (Apidae: Meliponini), a tiny yet remarkable pollinator in the Neotropics.</title>
        <authorList>
            <person name="Ferrari R."/>
            <person name="Ricardo P.C."/>
            <person name="Dias F.C."/>
            <person name="Araujo N.S."/>
            <person name="Soares D.O."/>
            <person name="Zhou Q.-S."/>
            <person name="Zhu C.-D."/>
            <person name="Coutinho L."/>
            <person name="Airas M.C."/>
            <person name="Batista T.M."/>
        </authorList>
    </citation>
    <scope>NUCLEOTIDE SEQUENCE [LARGE SCALE GENOMIC DNA]</scope>
    <source>
        <strain evidence="2">ASF017062</strain>
        <tissue evidence="2">Abdomen</tissue>
    </source>
</reference>
<evidence type="ECO:0000256" key="1">
    <source>
        <dbReference type="SAM" id="MobiDB-lite"/>
    </source>
</evidence>